<dbReference type="PANTHER" id="PTHR35807:SF1">
    <property type="entry name" value="TRANSCRIPTIONAL REGULATOR REDD"/>
    <property type="match status" value="1"/>
</dbReference>
<keyword evidence="4" id="KW-1185">Reference proteome</keyword>
<dbReference type="InterPro" id="IPR036388">
    <property type="entry name" value="WH-like_DNA-bd_sf"/>
</dbReference>
<dbReference type="EMBL" id="JBHTIS010004532">
    <property type="protein sequence ID" value="MFD1052564.1"/>
    <property type="molecule type" value="Genomic_DNA"/>
</dbReference>
<gene>
    <name evidence="3" type="ORF">ACFQ1S_46715</name>
</gene>
<feature type="domain" description="OmpR/PhoB-type" evidence="2">
    <location>
        <begin position="17"/>
        <end position="87"/>
    </location>
</feature>
<dbReference type="SMART" id="SM00862">
    <property type="entry name" value="Trans_reg_C"/>
    <property type="match status" value="1"/>
</dbReference>
<protein>
    <submittedName>
        <fullName evidence="3">Winged helix-turn-helix domain-containing protein</fullName>
    </submittedName>
</protein>
<dbReference type="SUPFAM" id="SSF46894">
    <property type="entry name" value="C-terminal effector domain of the bipartite response regulators"/>
    <property type="match status" value="1"/>
</dbReference>
<keyword evidence="1" id="KW-0238">DNA-binding</keyword>
<evidence type="ECO:0000313" key="3">
    <source>
        <dbReference type="EMBL" id="MFD1052564.1"/>
    </source>
</evidence>
<dbReference type="InterPro" id="IPR001867">
    <property type="entry name" value="OmpR/PhoB-type_DNA-bd"/>
</dbReference>
<proteinExistence type="predicted"/>
<organism evidence="3 4">
    <name type="scientific">Kibdelosporangium lantanae</name>
    <dbReference type="NCBI Taxonomy" id="1497396"/>
    <lineage>
        <taxon>Bacteria</taxon>
        <taxon>Bacillati</taxon>
        <taxon>Actinomycetota</taxon>
        <taxon>Actinomycetes</taxon>
        <taxon>Pseudonocardiales</taxon>
        <taxon>Pseudonocardiaceae</taxon>
        <taxon>Kibdelosporangium</taxon>
    </lineage>
</organism>
<accession>A0ABW3MT05</accession>
<evidence type="ECO:0000313" key="4">
    <source>
        <dbReference type="Proteomes" id="UP001597045"/>
    </source>
</evidence>
<dbReference type="Proteomes" id="UP001597045">
    <property type="component" value="Unassembled WGS sequence"/>
</dbReference>
<evidence type="ECO:0000259" key="2">
    <source>
        <dbReference type="SMART" id="SM00862"/>
    </source>
</evidence>
<dbReference type="PANTHER" id="PTHR35807">
    <property type="entry name" value="TRANSCRIPTIONAL REGULATOR REDD-RELATED"/>
    <property type="match status" value="1"/>
</dbReference>
<dbReference type="Pfam" id="PF00486">
    <property type="entry name" value="Trans_reg_C"/>
    <property type="match status" value="1"/>
</dbReference>
<sequence>MKFAVLGPLAVTGESGDLRLRGEHQRALLAMLVFHANRLVTTDLLVEALWPDLPPKSYASNLHTYVSRLRSRLPGVRIDHAGRGYRLHVNAEDVDLL</sequence>
<reference evidence="4" key="1">
    <citation type="journal article" date="2019" name="Int. J. Syst. Evol. Microbiol.">
        <title>The Global Catalogue of Microorganisms (GCM) 10K type strain sequencing project: providing services to taxonomists for standard genome sequencing and annotation.</title>
        <authorList>
            <consortium name="The Broad Institute Genomics Platform"/>
            <consortium name="The Broad Institute Genome Sequencing Center for Infectious Disease"/>
            <person name="Wu L."/>
            <person name="Ma J."/>
        </authorList>
    </citation>
    <scope>NUCLEOTIDE SEQUENCE [LARGE SCALE GENOMIC DNA]</scope>
    <source>
        <strain evidence="4">JCM 31486</strain>
    </source>
</reference>
<feature type="non-terminal residue" evidence="3">
    <location>
        <position position="97"/>
    </location>
</feature>
<dbReference type="Gene3D" id="1.10.10.10">
    <property type="entry name" value="Winged helix-like DNA-binding domain superfamily/Winged helix DNA-binding domain"/>
    <property type="match status" value="1"/>
</dbReference>
<dbReference type="InterPro" id="IPR016032">
    <property type="entry name" value="Sig_transdc_resp-reg_C-effctor"/>
</dbReference>
<comment type="caution">
    <text evidence="3">The sequence shown here is derived from an EMBL/GenBank/DDBJ whole genome shotgun (WGS) entry which is preliminary data.</text>
</comment>
<dbReference type="InterPro" id="IPR051677">
    <property type="entry name" value="AfsR-DnrI-RedD_regulator"/>
</dbReference>
<name>A0ABW3MT05_9PSEU</name>
<evidence type="ECO:0000256" key="1">
    <source>
        <dbReference type="ARBA" id="ARBA00023125"/>
    </source>
</evidence>